<accession>A0A0F9FD60</accession>
<protein>
    <submittedName>
        <fullName evidence="1">Uncharacterized protein</fullName>
    </submittedName>
</protein>
<dbReference type="AlphaFoldDB" id="A0A0F9FD60"/>
<reference evidence="1" key="1">
    <citation type="journal article" date="2015" name="Nature">
        <title>Complex archaea that bridge the gap between prokaryotes and eukaryotes.</title>
        <authorList>
            <person name="Spang A."/>
            <person name="Saw J.H."/>
            <person name="Jorgensen S.L."/>
            <person name="Zaremba-Niedzwiedzka K."/>
            <person name="Martijn J."/>
            <person name="Lind A.E."/>
            <person name="van Eijk R."/>
            <person name="Schleper C."/>
            <person name="Guy L."/>
            <person name="Ettema T.J."/>
        </authorList>
    </citation>
    <scope>NUCLEOTIDE SEQUENCE</scope>
</reference>
<evidence type="ECO:0000313" key="1">
    <source>
        <dbReference type="EMBL" id="KKL84309.1"/>
    </source>
</evidence>
<sequence length="101" mass="11423">EYWLDVFQKRLSDRGFPYKMLMMAPTNWTVHHLRGVPYIAGGPSPRGDWLHSCVYLNGELLHDPVRDGGGLVNGEVRDIVVLVWMGTQSGYKRPGGRKQNA</sequence>
<proteinExistence type="predicted"/>
<name>A0A0F9FD60_9ZZZZ</name>
<feature type="non-terminal residue" evidence="1">
    <location>
        <position position="1"/>
    </location>
</feature>
<gene>
    <name evidence="1" type="ORF">LCGC14_1965970</name>
</gene>
<organism evidence="1">
    <name type="scientific">marine sediment metagenome</name>
    <dbReference type="NCBI Taxonomy" id="412755"/>
    <lineage>
        <taxon>unclassified sequences</taxon>
        <taxon>metagenomes</taxon>
        <taxon>ecological metagenomes</taxon>
    </lineage>
</organism>
<comment type="caution">
    <text evidence="1">The sequence shown here is derived from an EMBL/GenBank/DDBJ whole genome shotgun (WGS) entry which is preliminary data.</text>
</comment>
<dbReference type="EMBL" id="LAZR01021736">
    <property type="protein sequence ID" value="KKL84309.1"/>
    <property type="molecule type" value="Genomic_DNA"/>
</dbReference>